<evidence type="ECO:0000313" key="2">
    <source>
        <dbReference type="EMBL" id="KAF6222891.1"/>
    </source>
</evidence>
<accession>A0A8H6FCC3</accession>
<feature type="compositionally biased region" description="Basic and acidic residues" evidence="1">
    <location>
        <begin position="350"/>
        <end position="364"/>
    </location>
</feature>
<feature type="region of interest" description="Disordered" evidence="1">
    <location>
        <begin position="304"/>
        <end position="399"/>
    </location>
</feature>
<dbReference type="Proteomes" id="UP000593566">
    <property type="component" value="Unassembled WGS sequence"/>
</dbReference>
<protein>
    <submittedName>
        <fullName evidence="2">Uncharacterized protein</fullName>
    </submittedName>
</protein>
<dbReference type="AlphaFoldDB" id="A0A8H6FCC3"/>
<comment type="caution">
    <text evidence="2">The sequence shown here is derived from an EMBL/GenBank/DDBJ whole genome shotgun (WGS) entry which is preliminary data.</text>
</comment>
<gene>
    <name evidence="2" type="ORF">HO133_000942</name>
</gene>
<reference evidence="2 3" key="1">
    <citation type="journal article" date="2020" name="Genomics">
        <title>Complete, high-quality genomes from long-read metagenomic sequencing of two wolf lichen thalli reveals enigmatic genome architecture.</title>
        <authorList>
            <person name="McKenzie S.K."/>
            <person name="Walston R.F."/>
            <person name="Allen J.L."/>
        </authorList>
    </citation>
    <scope>NUCLEOTIDE SEQUENCE [LARGE SCALE GENOMIC DNA]</scope>
    <source>
        <strain evidence="2">WasteWater1</strain>
    </source>
</reference>
<evidence type="ECO:0000256" key="1">
    <source>
        <dbReference type="SAM" id="MobiDB-lite"/>
    </source>
</evidence>
<feature type="compositionally biased region" description="Basic and acidic residues" evidence="1">
    <location>
        <begin position="223"/>
        <end position="240"/>
    </location>
</feature>
<feature type="region of interest" description="Disordered" evidence="1">
    <location>
        <begin position="161"/>
        <end position="284"/>
    </location>
</feature>
<organism evidence="2 3">
    <name type="scientific">Letharia lupina</name>
    <dbReference type="NCBI Taxonomy" id="560253"/>
    <lineage>
        <taxon>Eukaryota</taxon>
        <taxon>Fungi</taxon>
        <taxon>Dikarya</taxon>
        <taxon>Ascomycota</taxon>
        <taxon>Pezizomycotina</taxon>
        <taxon>Lecanoromycetes</taxon>
        <taxon>OSLEUM clade</taxon>
        <taxon>Lecanoromycetidae</taxon>
        <taxon>Lecanorales</taxon>
        <taxon>Lecanorineae</taxon>
        <taxon>Parmeliaceae</taxon>
        <taxon>Letharia</taxon>
    </lineage>
</organism>
<keyword evidence="3" id="KW-1185">Reference proteome</keyword>
<feature type="compositionally biased region" description="Basic and acidic residues" evidence="1">
    <location>
        <begin position="167"/>
        <end position="177"/>
    </location>
</feature>
<sequence length="399" mass="44692">MDNQKLVAICRHDLRLEEDYDIARLIREVKIVQEDSSDTYARLTRKHRIKAREILSGYMLAWEYVEDLDGSGYGQRFWLCVFSESISPLLNQTLNLETRLGSVHSLEGKLSRPDALIWPEDKKKWCAMTSFQLNILIYARILAGVEKMFNDLQDYAIIDRQKRKSRPTPEIDKKADAGNDPPPPGAQSTFGPPTKHGSRRDKQPKTDVTLVPYNVAPIAQDAKPGERAASQKEEPKKAASEESYDVDPNTRPEGAVTDESGEETPSRKRALTPPYIPEKGLHQTWPAFGFKIVSKEGARALRNRAVKIDDSEESTSKTTPMTPRRSKGSRVKANRKQDSAEKNSSTVSAERSEEEHIDIEEPKKTGKGRLPSLPNSLLTRRQAASAKAAGNGSPRSEDD</sequence>
<evidence type="ECO:0000313" key="3">
    <source>
        <dbReference type="Proteomes" id="UP000593566"/>
    </source>
</evidence>
<feature type="compositionally biased region" description="Basic residues" evidence="1">
    <location>
        <begin position="324"/>
        <end position="334"/>
    </location>
</feature>
<name>A0A8H6FCC3_9LECA</name>
<proteinExistence type="predicted"/>
<dbReference type="RefSeq" id="XP_037152237.1">
    <property type="nucleotide sequence ID" value="XM_037291875.1"/>
</dbReference>
<dbReference type="EMBL" id="JACCJB010000011">
    <property type="protein sequence ID" value="KAF6222891.1"/>
    <property type="molecule type" value="Genomic_DNA"/>
</dbReference>
<dbReference type="GeneID" id="59329360"/>